<keyword evidence="1" id="KW-1185">Reference proteome</keyword>
<evidence type="ECO:0000313" key="1">
    <source>
        <dbReference type="Proteomes" id="UP000694864"/>
    </source>
</evidence>
<evidence type="ECO:0000313" key="2">
    <source>
        <dbReference type="RefSeq" id="XP_010518209.1"/>
    </source>
</evidence>
<dbReference type="GeneID" id="104793542"/>
<sequence>MRYLMLSNADLGSSSFACITNKYSTSTRIQKFHLKTMVKANQHTETSPVAKQEGSRATTDAARLRTEYNGLVEGLALRRDLSAVLGYSWDTENIEKIKSLLAFVSSLNSQAGN</sequence>
<dbReference type="Proteomes" id="UP000694864">
    <property type="component" value="Chromosome 6"/>
</dbReference>
<gene>
    <name evidence="2" type="primary">LOC104793542</name>
</gene>
<dbReference type="RefSeq" id="XP_010518209.1">
    <property type="nucleotide sequence ID" value="XM_010519907.1"/>
</dbReference>
<organism evidence="1 2">
    <name type="scientific">Camelina sativa</name>
    <name type="common">False flax</name>
    <name type="synonym">Myagrum sativum</name>
    <dbReference type="NCBI Taxonomy" id="90675"/>
    <lineage>
        <taxon>Eukaryota</taxon>
        <taxon>Viridiplantae</taxon>
        <taxon>Streptophyta</taxon>
        <taxon>Embryophyta</taxon>
        <taxon>Tracheophyta</taxon>
        <taxon>Spermatophyta</taxon>
        <taxon>Magnoliopsida</taxon>
        <taxon>eudicotyledons</taxon>
        <taxon>Gunneridae</taxon>
        <taxon>Pentapetalae</taxon>
        <taxon>rosids</taxon>
        <taxon>malvids</taxon>
        <taxon>Brassicales</taxon>
        <taxon>Brassicaceae</taxon>
        <taxon>Camelineae</taxon>
        <taxon>Camelina</taxon>
    </lineage>
</organism>
<proteinExistence type="predicted"/>
<name>A0ABM0ZNE6_CAMSA</name>
<accession>A0ABM0ZNE6</accession>
<protein>
    <submittedName>
        <fullName evidence="2">Uncharacterized protein LOC104793542 isoform X2</fullName>
    </submittedName>
</protein>
<reference evidence="1" key="1">
    <citation type="journal article" date="2014" name="Nat. Commun.">
        <title>The emerging biofuel crop Camelina sativa retains a highly undifferentiated hexaploid genome structure.</title>
        <authorList>
            <person name="Kagale S."/>
            <person name="Koh C."/>
            <person name="Nixon J."/>
            <person name="Bollina V."/>
            <person name="Clarke W.E."/>
            <person name="Tuteja R."/>
            <person name="Spillane C."/>
            <person name="Robinson S.J."/>
            <person name="Links M.G."/>
            <person name="Clarke C."/>
            <person name="Higgins E.E."/>
            <person name="Huebert T."/>
            <person name="Sharpe A.G."/>
            <person name="Parkin I.A."/>
        </authorList>
    </citation>
    <scope>NUCLEOTIDE SEQUENCE [LARGE SCALE GENOMIC DNA]</scope>
    <source>
        <strain evidence="1">cv. DH55</strain>
    </source>
</reference>
<reference evidence="2" key="2">
    <citation type="submission" date="2025-08" db="UniProtKB">
        <authorList>
            <consortium name="RefSeq"/>
        </authorList>
    </citation>
    <scope>IDENTIFICATION</scope>
    <source>
        <tissue evidence="2">Leaf</tissue>
    </source>
</reference>